<dbReference type="InterPro" id="IPR002347">
    <property type="entry name" value="SDR_fam"/>
</dbReference>
<sequence length="248" mass="25211">MSSAQPIAPAPVVLVTGSTRGIGAAIVTALDARGARVIGHGSSARAGAIGADLADPGAPQALWTAALDAAEEFGERRIDVLVNNAGLFSANPIAGSDIAWLDGWEDTLRINLTAAAQLSRFAVKAWLEDGRGGRLVNVASRAAYRGDSPDHWHYAAAKAGMVAMTKTIARGYAGQGVLAYAICPGFTDTAMAGDYLSSRGGPGLLADIPLGRVALPAEIATIAVFCALDAPPSMTGAVIDANGASFVR</sequence>
<comment type="caution">
    <text evidence="3">The sequence shown here is derived from an EMBL/GenBank/DDBJ whole genome shotgun (WGS) entry which is preliminary data.</text>
</comment>
<proteinExistence type="inferred from homology"/>
<keyword evidence="4" id="KW-1185">Reference proteome</keyword>
<name>A0ABV8RS91_9SPHN</name>
<evidence type="ECO:0000256" key="1">
    <source>
        <dbReference type="ARBA" id="ARBA00006484"/>
    </source>
</evidence>
<dbReference type="Gene3D" id="3.40.50.720">
    <property type="entry name" value="NAD(P)-binding Rossmann-like Domain"/>
    <property type="match status" value="1"/>
</dbReference>
<accession>A0ABV8RS91</accession>
<dbReference type="PRINTS" id="PR00081">
    <property type="entry name" value="GDHRDH"/>
</dbReference>
<dbReference type="EMBL" id="JBHSDR010000006">
    <property type="protein sequence ID" value="MFC4295111.1"/>
    <property type="molecule type" value="Genomic_DNA"/>
</dbReference>
<dbReference type="EC" id="1.1.1.-" evidence="3"/>
<evidence type="ECO:0000313" key="3">
    <source>
        <dbReference type="EMBL" id="MFC4295111.1"/>
    </source>
</evidence>
<protein>
    <submittedName>
        <fullName evidence="3">SDR family NAD(P)-dependent oxidoreductase</fullName>
        <ecNumber evidence="3">1.1.1.-</ecNumber>
    </submittedName>
</protein>
<organism evidence="3 4">
    <name type="scientific">Novosphingobium tardum</name>
    <dbReference type="NCBI Taxonomy" id="1538021"/>
    <lineage>
        <taxon>Bacteria</taxon>
        <taxon>Pseudomonadati</taxon>
        <taxon>Pseudomonadota</taxon>
        <taxon>Alphaproteobacteria</taxon>
        <taxon>Sphingomonadales</taxon>
        <taxon>Sphingomonadaceae</taxon>
        <taxon>Novosphingobium</taxon>
    </lineage>
</organism>
<dbReference type="PANTHER" id="PTHR42760:SF40">
    <property type="entry name" value="3-OXOACYL-[ACYL-CARRIER-PROTEIN] REDUCTASE, CHLOROPLASTIC"/>
    <property type="match status" value="1"/>
</dbReference>
<evidence type="ECO:0000256" key="2">
    <source>
        <dbReference type="RuleBase" id="RU000363"/>
    </source>
</evidence>
<keyword evidence="3" id="KW-0560">Oxidoreductase</keyword>
<dbReference type="InterPro" id="IPR036291">
    <property type="entry name" value="NAD(P)-bd_dom_sf"/>
</dbReference>
<evidence type="ECO:0000313" key="4">
    <source>
        <dbReference type="Proteomes" id="UP001595828"/>
    </source>
</evidence>
<dbReference type="Proteomes" id="UP001595828">
    <property type="component" value="Unassembled WGS sequence"/>
</dbReference>
<dbReference type="Pfam" id="PF00106">
    <property type="entry name" value="adh_short"/>
    <property type="match status" value="1"/>
</dbReference>
<dbReference type="SUPFAM" id="SSF51735">
    <property type="entry name" value="NAD(P)-binding Rossmann-fold domains"/>
    <property type="match status" value="1"/>
</dbReference>
<comment type="similarity">
    <text evidence="1 2">Belongs to the short-chain dehydrogenases/reductases (SDR) family.</text>
</comment>
<dbReference type="CDD" id="cd05233">
    <property type="entry name" value="SDR_c"/>
    <property type="match status" value="1"/>
</dbReference>
<dbReference type="PRINTS" id="PR00080">
    <property type="entry name" value="SDRFAMILY"/>
</dbReference>
<reference evidence="4" key="1">
    <citation type="journal article" date="2019" name="Int. J. Syst. Evol. Microbiol.">
        <title>The Global Catalogue of Microorganisms (GCM) 10K type strain sequencing project: providing services to taxonomists for standard genome sequencing and annotation.</title>
        <authorList>
            <consortium name="The Broad Institute Genomics Platform"/>
            <consortium name="The Broad Institute Genome Sequencing Center for Infectious Disease"/>
            <person name="Wu L."/>
            <person name="Ma J."/>
        </authorList>
    </citation>
    <scope>NUCLEOTIDE SEQUENCE [LARGE SCALE GENOMIC DNA]</scope>
    <source>
        <strain evidence="4">CGMCC 1.12989</strain>
    </source>
</reference>
<dbReference type="GO" id="GO:0016491">
    <property type="term" value="F:oxidoreductase activity"/>
    <property type="evidence" value="ECO:0007669"/>
    <property type="project" value="UniProtKB-KW"/>
</dbReference>
<dbReference type="PANTHER" id="PTHR42760">
    <property type="entry name" value="SHORT-CHAIN DEHYDROGENASES/REDUCTASES FAMILY MEMBER"/>
    <property type="match status" value="1"/>
</dbReference>
<gene>
    <name evidence="3" type="ORF">ACFO0A_08590</name>
</gene>
<dbReference type="RefSeq" id="WP_379538596.1">
    <property type="nucleotide sequence ID" value="NZ_JBHSDR010000006.1"/>
</dbReference>